<keyword evidence="1" id="KW-0732">Signal</keyword>
<accession>A0A150XFI9</accession>
<name>A0A150XFI9_9BACT</name>
<organism evidence="2 3">
    <name type="scientific">Roseivirga spongicola</name>
    <dbReference type="NCBI Taxonomy" id="333140"/>
    <lineage>
        <taxon>Bacteria</taxon>
        <taxon>Pseudomonadati</taxon>
        <taxon>Bacteroidota</taxon>
        <taxon>Cytophagia</taxon>
        <taxon>Cytophagales</taxon>
        <taxon>Roseivirgaceae</taxon>
        <taxon>Roseivirga</taxon>
    </lineage>
</organism>
<comment type="caution">
    <text evidence="2">The sequence shown here is derived from an EMBL/GenBank/DDBJ whole genome shotgun (WGS) entry which is preliminary data.</text>
</comment>
<protein>
    <submittedName>
        <fullName evidence="2">Uncharacterized protein</fullName>
    </submittedName>
</protein>
<dbReference type="RefSeq" id="WP_068215800.1">
    <property type="nucleotide sequence ID" value="NZ_CP139724.1"/>
</dbReference>
<dbReference type="AlphaFoldDB" id="A0A150XFI9"/>
<feature type="chain" id="PRO_5007574619" evidence="1">
    <location>
        <begin position="23"/>
        <end position="163"/>
    </location>
</feature>
<evidence type="ECO:0000256" key="1">
    <source>
        <dbReference type="SAM" id="SignalP"/>
    </source>
</evidence>
<gene>
    <name evidence="2" type="ORF">AWW68_01400</name>
</gene>
<dbReference type="EMBL" id="LRPC01000001">
    <property type="protein sequence ID" value="KYG77454.1"/>
    <property type="molecule type" value="Genomic_DNA"/>
</dbReference>
<evidence type="ECO:0000313" key="3">
    <source>
        <dbReference type="Proteomes" id="UP000075606"/>
    </source>
</evidence>
<reference evidence="2 3" key="1">
    <citation type="submission" date="2016-01" db="EMBL/GenBank/DDBJ databases">
        <title>Genome sequencing of Roseivirga spongicola UST030701-084.</title>
        <authorList>
            <person name="Selvaratnam C."/>
            <person name="Thevarajoo S."/>
            <person name="Goh K.M."/>
            <person name="Ee R."/>
            <person name="Chan K.-G."/>
            <person name="Chong C.S."/>
        </authorList>
    </citation>
    <scope>NUCLEOTIDE SEQUENCE [LARGE SCALE GENOMIC DNA]</scope>
    <source>
        <strain evidence="2 3">UST030701-084</strain>
    </source>
</reference>
<dbReference type="STRING" id="333140.AWW68_01400"/>
<evidence type="ECO:0000313" key="2">
    <source>
        <dbReference type="EMBL" id="KYG77454.1"/>
    </source>
</evidence>
<proteinExistence type="predicted"/>
<sequence length="163" mass="18292">MKTLLITLILAVFSVFCNQLQAQSFKGYYKSRSYKASKINNGPALEIGGQTNRSIRGWKTGWNVDVAWSNKFRVGYFRTAGRTQSEQAQSSEQGVEFSFMFNSNGKVAFGPQMRFTVTDKRFVSLIPMVQSRVSISSKLAIKGGVGMSDRYPIFDMGMVVRLK</sequence>
<keyword evidence="3" id="KW-1185">Reference proteome</keyword>
<dbReference type="Proteomes" id="UP000075606">
    <property type="component" value="Unassembled WGS sequence"/>
</dbReference>
<feature type="signal peptide" evidence="1">
    <location>
        <begin position="1"/>
        <end position="22"/>
    </location>
</feature>